<dbReference type="InterPro" id="IPR044736">
    <property type="entry name" value="Gid1/RanBPM/SPLA_SPRY"/>
</dbReference>
<accession>A0ABQ8YVR4</accession>
<dbReference type="Proteomes" id="UP001150062">
    <property type="component" value="Unassembled WGS sequence"/>
</dbReference>
<feature type="domain" description="B30.2/SPRY" evidence="5">
    <location>
        <begin position="1"/>
        <end position="182"/>
    </location>
</feature>
<dbReference type="InterPro" id="IPR043136">
    <property type="entry name" value="B30.2/SPRY_sf"/>
</dbReference>
<dbReference type="Gene3D" id="2.120.10.80">
    <property type="entry name" value="Kelch-type beta propeller"/>
    <property type="match status" value="2"/>
</dbReference>
<name>A0ABQ8YVR4_9EUKA</name>
<dbReference type="InterPro" id="IPR001870">
    <property type="entry name" value="B30.2/SPRY"/>
</dbReference>
<dbReference type="PROSITE" id="PS50097">
    <property type="entry name" value="BTB"/>
    <property type="match status" value="1"/>
</dbReference>
<evidence type="ECO:0000313" key="7">
    <source>
        <dbReference type="Proteomes" id="UP001150062"/>
    </source>
</evidence>
<dbReference type="Pfam" id="PF00622">
    <property type="entry name" value="SPRY"/>
    <property type="match status" value="3"/>
</dbReference>
<dbReference type="CDD" id="cd18186">
    <property type="entry name" value="BTB_POZ_ZBTB_KLHL-like"/>
    <property type="match status" value="1"/>
</dbReference>
<dbReference type="InterPro" id="IPR015915">
    <property type="entry name" value="Kelch-typ_b-propeller"/>
</dbReference>
<organism evidence="6 7">
    <name type="scientific">Anaeramoeba flamelloides</name>
    <dbReference type="NCBI Taxonomy" id="1746091"/>
    <lineage>
        <taxon>Eukaryota</taxon>
        <taxon>Metamonada</taxon>
        <taxon>Anaeramoebidae</taxon>
        <taxon>Anaeramoeba</taxon>
    </lineage>
</organism>
<gene>
    <name evidence="6" type="ORF">M0813_17441</name>
</gene>
<dbReference type="SUPFAM" id="SSF50965">
    <property type="entry name" value="Galactose oxidase, central domain"/>
    <property type="match status" value="1"/>
</dbReference>
<keyword evidence="7" id="KW-1185">Reference proteome</keyword>
<evidence type="ECO:0000259" key="5">
    <source>
        <dbReference type="PROSITE" id="PS50188"/>
    </source>
</evidence>
<dbReference type="PROSITE" id="PS50188">
    <property type="entry name" value="B302_SPRY"/>
    <property type="match status" value="2"/>
</dbReference>
<dbReference type="SUPFAM" id="SSF49899">
    <property type="entry name" value="Concanavalin A-like lectins/glucanases"/>
    <property type="match status" value="3"/>
</dbReference>
<dbReference type="InterPro" id="IPR011043">
    <property type="entry name" value="Gal_Oxase/kelch_b-propeller"/>
</dbReference>
<dbReference type="InterPro" id="IPR000210">
    <property type="entry name" value="BTB/POZ_dom"/>
</dbReference>
<dbReference type="Gene3D" id="2.60.120.920">
    <property type="match status" value="3"/>
</dbReference>
<dbReference type="EMBL" id="JAOAOG010000109">
    <property type="protein sequence ID" value="KAJ6248707.1"/>
    <property type="molecule type" value="Genomic_DNA"/>
</dbReference>
<keyword evidence="2" id="KW-0677">Repeat</keyword>
<dbReference type="PANTHER" id="PTHR46093">
    <property type="entry name" value="ACYL-COA-BINDING DOMAIN-CONTAINING PROTEIN 5"/>
    <property type="match status" value="1"/>
</dbReference>
<dbReference type="Pfam" id="PF00651">
    <property type="entry name" value="BTB"/>
    <property type="match status" value="1"/>
</dbReference>
<dbReference type="CDD" id="cd12885">
    <property type="entry name" value="SPRY_RanBP_like"/>
    <property type="match status" value="3"/>
</dbReference>
<evidence type="ECO:0000259" key="4">
    <source>
        <dbReference type="PROSITE" id="PS50097"/>
    </source>
</evidence>
<keyword evidence="1" id="KW-0880">Kelch repeat</keyword>
<dbReference type="InterPro" id="IPR003877">
    <property type="entry name" value="SPRY_dom"/>
</dbReference>
<dbReference type="Pfam" id="PF01344">
    <property type="entry name" value="Kelch_1"/>
    <property type="match status" value="1"/>
</dbReference>
<dbReference type="Pfam" id="PF24681">
    <property type="entry name" value="Kelch_KLHDC2_KLHL20_DRC7"/>
    <property type="match status" value="1"/>
</dbReference>
<evidence type="ECO:0000313" key="6">
    <source>
        <dbReference type="EMBL" id="KAJ6248707.1"/>
    </source>
</evidence>
<comment type="caution">
    <text evidence="6">The sequence shown here is derived from an EMBL/GenBank/DDBJ whole genome shotgun (WGS) entry which is preliminary data.</text>
</comment>
<reference evidence="6" key="1">
    <citation type="submission" date="2022-08" db="EMBL/GenBank/DDBJ databases">
        <title>Novel sulfate-reducing endosymbionts in the free-living metamonad Anaeramoeba.</title>
        <authorList>
            <person name="Jerlstrom-Hultqvist J."/>
            <person name="Cepicka I."/>
            <person name="Gallot-Lavallee L."/>
            <person name="Salas-Leiva D."/>
            <person name="Curtis B.A."/>
            <person name="Zahonova K."/>
            <person name="Pipaliya S."/>
            <person name="Dacks J."/>
            <person name="Roger A.J."/>
        </authorList>
    </citation>
    <scope>NUCLEOTIDE SEQUENCE</scope>
    <source>
        <strain evidence="6">Schooner1</strain>
    </source>
</reference>
<feature type="domain" description="B30.2/SPRY" evidence="5">
    <location>
        <begin position="383"/>
        <end position="581"/>
    </location>
</feature>
<evidence type="ECO:0000256" key="3">
    <source>
        <dbReference type="SAM" id="MobiDB-lite"/>
    </source>
</evidence>
<protein>
    <submittedName>
        <fullName evidence="6">Ran-binding protein m</fullName>
    </submittedName>
</protein>
<dbReference type="SUPFAM" id="SSF54695">
    <property type="entry name" value="POZ domain"/>
    <property type="match status" value="1"/>
</dbReference>
<feature type="compositionally biased region" description="Basic and acidic residues" evidence="3">
    <location>
        <begin position="238"/>
        <end position="252"/>
    </location>
</feature>
<dbReference type="InterPro" id="IPR006652">
    <property type="entry name" value="Kelch_1"/>
</dbReference>
<feature type="region of interest" description="Disordered" evidence="3">
    <location>
        <begin position="232"/>
        <end position="252"/>
    </location>
</feature>
<dbReference type="Gene3D" id="3.30.710.10">
    <property type="entry name" value="Potassium Channel Kv1.1, Chain A"/>
    <property type="match status" value="1"/>
</dbReference>
<dbReference type="InterPro" id="IPR011333">
    <property type="entry name" value="SKP1/BTB/POZ_sf"/>
</dbReference>
<sequence>MILPTIGSQFSSSKNTPKNFVFDTDQNLIAKEGDHIFRRITPLNNPPILLRSDHPFPEFTDFGYFEVTLLQASEKLRLTIGVTDEINNPNLAIGESMNNSYSYCLIGKKFHRSKRGSKYGEKCEIGDTVGCGIDFQRRTIFFTRNGKHLGKAFGYVSGIFYPALTLFRPRESVKINMSPPFQFDFKKYLNSCENEFIGPTSLEVIKGLNTIQVNSNLVVNYKQIQQFENKKVKSNNYDNRDSTRNNKEETNKEDDNLPKICIIRSDNSFCTNKRFAYYEIKIRSERLENCLLGVCNLQFHPGDIEALSSVENVYYLEIDTAKRKLRRNEKNELNDFRFSSGDTIGCGVDYHKKYVFFTKNGKKLSKKITSTEKILYPIILLSDPASSVQFKLQEPFQFDLKNYILKKRFRPTEFVLQKKQTNFLMINNQLITGKKESRFTKEAVFVIKANNPFNRNTRIGYFEIQLFDLDQSTNIAVGLTTPNFAKNGTCKPEDIIDNGYFYFLHRRKINLTRFNFSEIKDFNSPIVIGCCVDFLNHIIFFTKNGKSLGYVFSDVNSILIPSIAVDSSKFSVRYNLNGPFKFDLQNLVQNTRHLLFDNTIETRKDPEWRLIVDPNNGKQPKPRYNCASFSYREKFYIHGGFDYQYEKNDGYYSDFWCFNTITETWELIANETSLARLGHSIVIYNDIFYSFGGSYGNIITTNDIWYWDQEQNDWILVDLPKNMIKPKPRIDPVIVGYQKKMWILLGFMYPEQNSQNEKAMGDVWSFDFETCIWEEHTINGEISKRGDSASCFDEKNGLLYIFGGLSSYTKYKNDLWVFDINNLTINKSQIFSNKIPMYSSDNSMIQYQEKLYLFAGRSKGYLNQLKEIDVNSCLARIIPTKEKPKERIGYGSAFINQKWYIFGGSYSESNYHRLNLEDTWVLQFPIDAYTNDFLNLLNKKELADIQILSSDNKLISIHSSMIIARIKNISISKFILCCKKHNSYILKILLKFIYSGLYIVTNSHKIQKKLLNLSEDLQFSKFTKIIKLNITDDKKGFQQDMLEFQNDQVSKNYTITVKNFDYKMHKIILQARSQLFRGMFLSIKDQTNKINDYSGLSIDAMKMFLRFLYTGTLSPNIPIHILNELYDTDEFHQITNNHLQLEIQKYLQKIHFKEKEFFYNNSKKKSTLRKSKQNNEYDCCIF</sequence>
<feature type="domain" description="BTB" evidence="4">
    <location>
        <begin position="1051"/>
        <end position="1117"/>
    </location>
</feature>
<evidence type="ECO:0000256" key="1">
    <source>
        <dbReference type="ARBA" id="ARBA00022441"/>
    </source>
</evidence>
<evidence type="ECO:0000256" key="2">
    <source>
        <dbReference type="ARBA" id="ARBA00022737"/>
    </source>
</evidence>
<dbReference type="PANTHER" id="PTHR46093:SF18">
    <property type="entry name" value="FIBRONECTIN TYPE-III DOMAIN-CONTAINING PROTEIN"/>
    <property type="match status" value="1"/>
</dbReference>
<dbReference type="InterPro" id="IPR013320">
    <property type="entry name" value="ConA-like_dom_sf"/>
</dbReference>
<proteinExistence type="predicted"/>
<dbReference type="SMART" id="SM00449">
    <property type="entry name" value="SPRY"/>
    <property type="match status" value="3"/>
</dbReference>